<dbReference type="PANTHER" id="PTHR43176">
    <property type="entry name" value="3-HYDROXYISOBUTYRYL-COA HYDROLASE-RELATED"/>
    <property type="match status" value="1"/>
</dbReference>
<dbReference type="RefSeq" id="WP_204029750.1">
    <property type="nucleotide sequence ID" value="NZ_BOOW01000031.1"/>
</dbReference>
<evidence type="ECO:0000313" key="5">
    <source>
        <dbReference type="EMBL" id="GII94854.1"/>
    </source>
</evidence>
<sequence length="340" mass="36097">MSTADVLLSKEDGLGRIILNRPKALNALTHGMVLEIAAALTAWEDDDDVRAVVITGAGERGLCAGGDIRAIYHDARAGGRGAVDFWRDEYRMNAHISRYRKPYVAIMDGIVMGGGVGVSAHGNVRIVTERSVVGMPEVGIGFIPDVGGTYLLSRAPGELGTHAALTSARLGPGDALALGLADHFVPAERLGDLIEALAVHGPQAAVAAHAATPPPSEVAAQRAWIDACYSAATVEEIVVRLRDAGDQSAKEAAEQITGKSPTSLKVTLRALREARDLSTLEEALERELRIATVLLGAHDLAEGIRAQVIDKDRNPQWSPATLEQVTPELVDSYFAPEETR</sequence>
<dbReference type="EMBL" id="BOOW01000031">
    <property type="protein sequence ID" value="GII94854.1"/>
    <property type="molecule type" value="Genomic_DNA"/>
</dbReference>
<name>A0A919RMR2_9ACTN</name>
<comment type="caution">
    <text evidence="5">The sequence shown here is derived from an EMBL/GenBank/DDBJ whole genome shotgun (WGS) entry which is preliminary data.</text>
</comment>
<evidence type="ECO:0000313" key="6">
    <source>
        <dbReference type="Proteomes" id="UP000606172"/>
    </source>
</evidence>
<gene>
    <name evidence="5" type="ORF">Ssi02_50850</name>
</gene>
<protein>
    <recommendedName>
        <fullName evidence="2">3-hydroxyisobutyryl-CoA hydrolase</fullName>
        <ecNumber evidence="2">3.1.2.4</ecNumber>
    </recommendedName>
</protein>
<dbReference type="PANTHER" id="PTHR43176:SF3">
    <property type="entry name" value="3-HYDROXYISOBUTYRYL-COA HYDROLASE, MITOCHONDRIAL"/>
    <property type="match status" value="1"/>
</dbReference>
<dbReference type="Proteomes" id="UP000606172">
    <property type="component" value="Unassembled WGS sequence"/>
</dbReference>
<feature type="domain" description="Enoyl-CoA hydratase/isomerase" evidence="4">
    <location>
        <begin position="15"/>
        <end position="334"/>
    </location>
</feature>
<dbReference type="InterPro" id="IPR029045">
    <property type="entry name" value="ClpP/crotonase-like_dom_sf"/>
</dbReference>
<dbReference type="GO" id="GO:0006574">
    <property type="term" value="P:L-valine catabolic process"/>
    <property type="evidence" value="ECO:0007669"/>
    <property type="project" value="TreeGrafter"/>
</dbReference>
<evidence type="ECO:0000256" key="3">
    <source>
        <dbReference type="ARBA" id="ARBA00022801"/>
    </source>
</evidence>
<keyword evidence="3 5" id="KW-0378">Hydrolase</keyword>
<dbReference type="NCBIfam" id="NF004127">
    <property type="entry name" value="PRK05617.1"/>
    <property type="match status" value="1"/>
</dbReference>
<dbReference type="Gene3D" id="3.90.226.10">
    <property type="entry name" value="2-enoyl-CoA Hydratase, Chain A, domain 1"/>
    <property type="match status" value="1"/>
</dbReference>
<reference evidence="5" key="1">
    <citation type="submission" date="2021-01" db="EMBL/GenBank/DDBJ databases">
        <title>Whole genome shotgun sequence of Sinosporangium siamense NBRC 109515.</title>
        <authorList>
            <person name="Komaki H."/>
            <person name="Tamura T."/>
        </authorList>
    </citation>
    <scope>NUCLEOTIDE SEQUENCE</scope>
    <source>
        <strain evidence="5">NBRC 109515</strain>
    </source>
</reference>
<evidence type="ECO:0000256" key="1">
    <source>
        <dbReference type="ARBA" id="ARBA00001709"/>
    </source>
</evidence>
<dbReference type="GO" id="GO:0005829">
    <property type="term" value="C:cytosol"/>
    <property type="evidence" value="ECO:0007669"/>
    <property type="project" value="TreeGrafter"/>
</dbReference>
<dbReference type="SUPFAM" id="SSF52096">
    <property type="entry name" value="ClpP/crotonase"/>
    <property type="match status" value="1"/>
</dbReference>
<dbReference type="InterPro" id="IPR045004">
    <property type="entry name" value="ECH_dom"/>
</dbReference>
<dbReference type="InterPro" id="IPR032259">
    <property type="entry name" value="HIBYL-CoA-H"/>
</dbReference>
<keyword evidence="6" id="KW-1185">Reference proteome</keyword>
<comment type="catalytic activity">
    <reaction evidence="1">
        <text>3-hydroxy-2-methylpropanoyl-CoA + H2O = 3-hydroxy-2-methylpropanoate + CoA + H(+)</text>
        <dbReference type="Rhea" id="RHEA:20888"/>
        <dbReference type="ChEBI" id="CHEBI:11805"/>
        <dbReference type="ChEBI" id="CHEBI:15377"/>
        <dbReference type="ChEBI" id="CHEBI:15378"/>
        <dbReference type="ChEBI" id="CHEBI:57287"/>
        <dbReference type="ChEBI" id="CHEBI:57340"/>
        <dbReference type="EC" id="3.1.2.4"/>
    </reaction>
</comment>
<evidence type="ECO:0000256" key="2">
    <source>
        <dbReference type="ARBA" id="ARBA00011915"/>
    </source>
</evidence>
<dbReference type="GO" id="GO:0003860">
    <property type="term" value="F:3-hydroxyisobutyryl-CoA hydrolase activity"/>
    <property type="evidence" value="ECO:0007669"/>
    <property type="project" value="UniProtKB-EC"/>
</dbReference>
<dbReference type="EC" id="3.1.2.4" evidence="2"/>
<dbReference type="AlphaFoldDB" id="A0A919RMR2"/>
<dbReference type="CDD" id="cd06558">
    <property type="entry name" value="crotonase-like"/>
    <property type="match status" value="1"/>
</dbReference>
<proteinExistence type="predicted"/>
<accession>A0A919RMR2</accession>
<dbReference type="Pfam" id="PF16113">
    <property type="entry name" value="ECH_2"/>
    <property type="match status" value="1"/>
</dbReference>
<organism evidence="5 6">
    <name type="scientific">Sinosporangium siamense</name>
    <dbReference type="NCBI Taxonomy" id="1367973"/>
    <lineage>
        <taxon>Bacteria</taxon>
        <taxon>Bacillati</taxon>
        <taxon>Actinomycetota</taxon>
        <taxon>Actinomycetes</taxon>
        <taxon>Streptosporangiales</taxon>
        <taxon>Streptosporangiaceae</taxon>
        <taxon>Sinosporangium</taxon>
    </lineage>
</organism>
<evidence type="ECO:0000259" key="4">
    <source>
        <dbReference type="Pfam" id="PF16113"/>
    </source>
</evidence>